<dbReference type="AlphaFoldDB" id="A0A3E0TZU0"/>
<protein>
    <submittedName>
        <fullName evidence="2">Sel1 repeat family protein</fullName>
    </submittedName>
</protein>
<dbReference type="Gene3D" id="1.25.40.10">
    <property type="entry name" value="Tetratricopeptide repeat domain"/>
    <property type="match status" value="1"/>
</dbReference>
<dbReference type="PANTHER" id="PTHR11102">
    <property type="entry name" value="SEL-1-LIKE PROTEIN"/>
    <property type="match status" value="1"/>
</dbReference>
<keyword evidence="1" id="KW-0732">Signal</keyword>
<proteinExistence type="predicted"/>
<dbReference type="InterPro" id="IPR011990">
    <property type="entry name" value="TPR-like_helical_dom_sf"/>
</dbReference>
<dbReference type="InterPro" id="IPR050767">
    <property type="entry name" value="Sel1_AlgK"/>
</dbReference>
<evidence type="ECO:0000313" key="3">
    <source>
        <dbReference type="Proteomes" id="UP000256899"/>
    </source>
</evidence>
<reference evidence="3" key="1">
    <citation type="submission" date="2018-08" db="EMBL/GenBank/DDBJ databases">
        <title>Thalassotalea euphylliae genome.</title>
        <authorList>
            <person name="Summers S."/>
            <person name="Rice S.A."/>
            <person name="Freckelton M.L."/>
            <person name="Nedved B.T."/>
            <person name="Hadfield M.G."/>
        </authorList>
    </citation>
    <scope>NUCLEOTIDE SEQUENCE [LARGE SCALE GENOMIC DNA]</scope>
    <source>
        <strain evidence="3">H3</strain>
    </source>
</reference>
<sequence length="277" mass="31545">MNMTKRITIFGAAFVLMQFLGGSALAEKIDECNTDTCINYFEQYRKAAKRGHSLAMLTLGQFYHHGYGTPKNEKMALKFFKKAARAGYTSAQFKAGYIYMTSKDLQDLDKAQDYLEKAAKYEYDGADFLLGMMYLDEKYGVQDLTKADNHFANAYQRKHEQLPNVVKFINAKYESPDKAFPELYSLLNQKPLVTNENGELAWYDDGVEVITITSPPLQTTFNRQLVTFRKAIKSTGTRFKGKTCVERLTCLQRAEIADATDFRHLFLDGFSGNAYAQ</sequence>
<comment type="caution">
    <text evidence="2">The sequence shown here is derived from an EMBL/GenBank/DDBJ whole genome shotgun (WGS) entry which is preliminary data.</text>
</comment>
<dbReference type="SUPFAM" id="SSF81901">
    <property type="entry name" value="HCP-like"/>
    <property type="match status" value="1"/>
</dbReference>
<feature type="signal peptide" evidence="1">
    <location>
        <begin position="1"/>
        <end position="26"/>
    </location>
</feature>
<dbReference type="InterPro" id="IPR006597">
    <property type="entry name" value="Sel1-like"/>
</dbReference>
<evidence type="ECO:0000256" key="1">
    <source>
        <dbReference type="SAM" id="SignalP"/>
    </source>
</evidence>
<feature type="chain" id="PRO_5017620605" evidence="1">
    <location>
        <begin position="27"/>
        <end position="277"/>
    </location>
</feature>
<dbReference type="EMBL" id="QUOT01000001">
    <property type="protein sequence ID" value="REL29984.1"/>
    <property type="molecule type" value="Genomic_DNA"/>
</dbReference>
<dbReference type="SMART" id="SM00671">
    <property type="entry name" value="SEL1"/>
    <property type="match status" value="3"/>
</dbReference>
<name>A0A3E0TZU0_9GAMM</name>
<dbReference type="Pfam" id="PF08238">
    <property type="entry name" value="Sel1"/>
    <property type="match status" value="3"/>
</dbReference>
<organism evidence="2 3">
    <name type="scientific">Thalassotalea euphylliae</name>
    <dbReference type="NCBI Taxonomy" id="1655234"/>
    <lineage>
        <taxon>Bacteria</taxon>
        <taxon>Pseudomonadati</taxon>
        <taxon>Pseudomonadota</taxon>
        <taxon>Gammaproteobacteria</taxon>
        <taxon>Alteromonadales</taxon>
        <taxon>Colwelliaceae</taxon>
        <taxon>Thalassotalea</taxon>
    </lineage>
</organism>
<dbReference type="Proteomes" id="UP000256899">
    <property type="component" value="Unassembled WGS sequence"/>
</dbReference>
<gene>
    <name evidence="2" type="ORF">DXX94_04275</name>
</gene>
<accession>A0A3E0TZU0</accession>
<keyword evidence="3" id="KW-1185">Reference proteome</keyword>
<dbReference type="PANTHER" id="PTHR11102:SF160">
    <property type="entry name" value="ERAD-ASSOCIATED E3 UBIQUITIN-PROTEIN LIGASE COMPONENT HRD3"/>
    <property type="match status" value="1"/>
</dbReference>
<evidence type="ECO:0000313" key="2">
    <source>
        <dbReference type="EMBL" id="REL29984.1"/>
    </source>
</evidence>